<feature type="signal peptide" evidence="2">
    <location>
        <begin position="1"/>
        <end position="27"/>
    </location>
</feature>
<evidence type="ECO:0000256" key="1">
    <source>
        <dbReference type="SAM" id="MobiDB-lite"/>
    </source>
</evidence>
<protein>
    <submittedName>
        <fullName evidence="3">Uncharacterized protein</fullName>
    </submittedName>
</protein>
<organism evidence="3 4">
    <name type="scientific">Macrostomum lignano</name>
    <dbReference type="NCBI Taxonomy" id="282301"/>
    <lineage>
        <taxon>Eukaryota</taxon>
        <taxon>Metazoa</taxon>
        <taxon>Spiralia</taxon>
        <taxon>Lophotrochozoa</taxon>
        <taxon>Platyhelminthes</taxon>
        <taxon>Rhabditophora</taxon>
        <taxon>Macrostomorpha</taxon>
        <taxon>Macrostomida</taxon>
        <taxon>Macrostomidae</taxon>
        <taxon>Macrostomum</taxon>
    </lineage>
</organism>
<evidence type="ECO:0000313" key="4">
    <source>
        <dbReference type="Proteomes" id="UP000215902"/>
    </source>
</evidence>
<sequence length="390" mass="42571">MQAAATTAAADALLMLLFVLLATRSAGVQLPLNQADEAQAVVRYEKGDCIYETIACLYDDSCGPLLRTVYAYCYETDGYLRDRPDGSRLQCDSSCSVLLSLLFNTTGGARLTQCNYSGNEFWTQIVIHKRRACAGLLEKTDALLRRELDGEIRTACWLAGLLCAKDFACRSTLTAVLDLPCYDGPCSQDCAARLSNFAKDFGHIFHTFLSCLCGPDLAAACPQPVPGDYLGNRSAALDQVAFVSPLDGLMTQLGRGAIREHMRDIVWLLKVFEHPFYCRSMKTIISEATCLPPVSRQPTVDEPLCTIEPVYELPETTTVANQLTTDASSQQAVPSSDPTTTVEQPYTDKPKSASVDSATPVASACGRFRTDWETANLITVSVLIFLTTKF</sequence>
<evidence type="ECO:0000256" key="2">
    <source>
        <dbReference type="SAM" id="SignalP"/>
    </source>
</evidence>
<feature type="chain" id="PRO_5013374795" evidence="2">
    <location>
        <begin position="28"/>
        <end position="390"/>
    </location>
</feature>
<feature type="region of interest" description="Disordered" evidence="1">
    <location>
        <begin position="325"/>
        <end position="355"/>
    </location>
</feature>
<evidence type="ECO:0000313" key="3">
    <source>
        <dbReference type="EMBL" id="PAA74410.1"/>
    </source>
</evidence>
<proteinExistence type="predicted"/>
<feature type="compositionally biased region" description="Polar residues" evidence="1">
    <location>
        <begin position="325"/>
        <end position="344"/>
    </location>
</feature>
<dbReference type="Proteomes" id="UP000215902">
    <property type="component" value="Unassembled WGS sequence"/>
</dbReference>
<reference evidence="3 4" key="1">
    <citation type="submission" date="2017-06" db="EMBL/GenBank/DDBJ databases">
        <title>A platform for efficient transgenesis in Macrostomum lignano, a flatworm model organism for stem cell research.</title>
        <authorList>
            <person name="Berezikov E."/>
        </authorList>
    </citation>
    <scope>NUCLEOTIDE SEQUENCE [LARGE SCALE GENOMIC DNA]</scope>
    <source>
        <strain evidence="3">DV1</strain>
        <tissue evidence="3">Whole organism</tissue>
    </source>
</reference>
<dbReference type="AlphaFoldDB" id="A0A267FKT4"/>
<keyword evidence="4" id="KW-1185">Reference proteome</keyword>
<accession>A0A267FKT4</accession>
<keyword evidence="2" id="KW-0732">Signal</keyword>
<name>A0A267FKT4_9PLAT</name>
<comment type="caution">
    <text evidence="3">The sequence shown here is derived from an EMBL/GenBank/DDBJ whole genome shotgun (WGS) entry which is preliminary data.</text>
</comment>
<gene>
    <name evidence="3" type="ORF">BOX15_Mlig030514g3</name>
</gene>
<dbReference type="EMBL" id="NIVC01000949">
    <property type="protein sequence ID" value="PAA74410.1"/>
    <property type="molecule type" value="Genomic_DNA"/>
</dbReference>